<dbReference type="OrthoDB" id="10259236at2759"/>
<evidence type="ECO:0000256" key="1">
    <source>
        <dbReference type="SAM" id="MobiDB-lite"/>
    </source>
</evidence>
<feature type="region of interest" description="Disordered" evidence="1">
    <location>
        <begin position="90"/>
        <end position="110"/>
    </location>
</feature>
<evidence type="ECO:0008006" key="4">
    <source>
        <dbReference type="Google" id="ProtNLM"/>
    </source>
</evidence>
<dbReference type="PROSITE" id="PS00893">
    <property type="entry name" value="NUDIX_BOX"/>
    <property type="match status" value="1"/>
</dbReference>
<dbReference type="EMBL" id="RZGK01000017">
    <property type="protein sequence ID" value="KAF9693029.1"/>
    <property type="molecule type" value="Genomic_DNA"/>
</dbReference>
<gene>
    <name evidence="2" type="ORF">EKO04_009291</name>
</gene>
<organism evidence="2 3">
    <name type="scientific">Ascochyta lentis</name>
    <dbReference type="NCBI Taxonomy" id="205686"/>
    <lineage>
        <taxon>Eukaryota</taxon>
        <taxon>Fungi</taxon>
        <taxon>Dikarya</taxon>
        <taxon>Ascomycota</taxon>
        <taxon>Pezizomycotina</taxon>
        <taxon>Dothideomycetes</taxon>
        <taxon>Pleosporomycetidae</taxon>
        <taxon>Pleosporales</taxon>
        <taxon>Pleosporineae</taxon>
        <taxon>Didymellaceae</taxon>
        <taxon>Ascochyta</taxon>
    </lineage>
</organism>
<evidence type="ECO:0000313" key="2">
    <source>
        <dbReference type="EMBL" id="KAF9693029.1"/>
    </source>
</evidence>
<proteinExistence type="predicted"/>
<sequence length="216" mass="23497">MAGDAVGPRTFAPVISQFPGSNFIVGGGVAIFHIATSRVVMCRAQDRSRTFHFLPKGRRDAGEESGPGAEREGYEESGYRNRLLPLPTAHRQPQAHPRVHASPLTADPTLPPALEAELETEAGAPYKPPPPYPQGLSLRDRVKMEPEGYKPLHHEETGVDEDERAYESELVSVEEAVRRLGKNSVSADVVLRGWKGMQDRFAMEDAATSASPGAMS</sequence>
<dbReference type="SUPFAM" id="SSF55811">
    <property type="entry name" value="Nudix"/>
    <property type="match status" value="1"/>
</dbReference>
<dbReference type="GO" id="GO:0016787">
    <property type="term" value="F:hydrolase activity"/>
    <property type="evidence" value="ECO:0007669"/>
    <property type="project" value="UniProtKB-KW"/>
</dbReference>
<keyword evidence="3" id="KW-1185">Reference proteome</keyword>
<evidence type="ECO:0000313" key="3">
    <source>
        <dbReference type="Proteomes" id="UP000651452"/>
    </source>
</evidence>
<comment type="caution">
    <text evidence="2">The sequence shown here is derived from an EMBL/GenBank/DDBJ whole genome shotgun (WGS) entry which is preliminary data.</text>
</comment>
<name>A0A8H7IXP6_9PLEO</name>
<reference evidence="2" key="2">
    <citation type="submission" date="2020-09" db="EMBL/GenBank/DDBJ databases">
        <title>Reference genome assembly for Australian Ascochyta lentis isolate Al4.</title>
        <authorList>
            <person name="Lee R.C."/>
            <person name="Farfan-Caceres L.M."/>
            <person name="Debler J.W."/>
            <person name="Williams A.H."/>
            <person name="Henares B.M."/>
        </authorList>
    </citation>
    <scope>NUCLEOTIDE SEQUENCE</scope>
    <source>
        <strain evidence="2">Al4</strain>
    </source>
</reference>
<feature type="region of interest" description="Disordered" evidence="1">
    <location>
        <begin position="53"/>
        <end position="78"/>
    </location>
</feature>
<dbReference type="InterPro" id="IPR015797">
    <property type="entry name" value="NUDIX_hydrolase-like_dom_sf"/>
</dbReference>
<protein>
    <recommendedName>
        <fullName evidence="4">Nudix hydrolase domain-containing protein</fullName>
    </recommendedName>
</protein>
<reference evidence="2" key="1">
    <citation type="submission" date="2018-12" db="EMBL/GenBank/DDBJ databases">
        <authorList>
            <person name="Syme R.A."/>
            <person name="Farfan-Caceres L."/>
            <person name="Lichtenzveig J."/>
        </authorList>
    </citation>
    <scope>NUCLEOTIDE SEQUENCE</scope>
    <source>
        <strain evidence="2">Al4</strain>
    </source>
</reference>
<dbReference type="Proteomes" id="UP000651452">
    <property type="component" value="Unassembled WGS sequence"/>
</dbReference>
<dbReference type="AlphaFoldDB" id="A0A8H7IXP6"/>
<accession>A0A8H7IXP6</accession>
<feature type="compositionally biased region" description="Basic and acidic residues" evidence="1">
    <location>
        <begin position="69"/>
        <end position="78"/>
    </location>
</feature>
<dbReference type="Gene3D" id="3.90.79.10">
    <property type="entry name" value="Nucleoside Triphosphate Pyrophosphohydrolase"/>
    <property type="match status" value="1"/>
</dbReference>
<dbReference type="InterPro" id="IPR020084">
    <property type="entry name" value="NUDIX_hydrolase_CS"/>
</dbReference>